<name>A0A447QP55_SERRU</name>
<dbReference type="PANTHER" id="PTHR43070:SF3">
    <property type="entry name" value="HOMOSERINE DEHYDROGENASE"/>
    <property type="match status" value="1"/>
</dbReference>
<keyword evidence="1" id="KW-0521">NADP</keyword>
<dbReference type="GO" id="GO:0004072">
    <property type="term" value="F:aspartate kinase activity"/>
    <property type="evidence" value="ECO:0007669"/>
    <property type="project" value="TreeGrafter"/>
</dbReference>
<reference evidence="4 5" key="1">
    <citation type="submission" date="2018-12" db="EMBL/GenBank/DDBJ databases">
        <authorList>
            <consortium name="Pathogen Informatics"/>
        </authorList>
    </citation>
    <scope>NUCLEOTIDE SEQUENCE [LARGE SCALE GENOMIC DNA]</scope>
    <source>
        <strain evidence="4 5">NCTC9419</strain>
    </source>
</reference>
<dbReference type="InterPro" id="IPR011147">
    <property type="entry name" value="Bifunc_Aspkin/hSer_DH"/>
</dbReference>
<dbReference type="GO" id="GO:0009090">
    <property type="term" value="P:homoserine biosynthetic process"/>
    <property type="evidence" value="ECO:0007669"/>
    <property type="project" value="TreeGrafter"/>
</dbReference>
<keyword evidence="4" id="KW-0808">Transferase</keyword>
<evidence type="ECO:0000313" key="4">
    <source>
        <dbReference type="EMBL" id="VEA71742.1"/>
    </source>
</evidence>
<evidence type="ECO:0000256" key="2">
    <source>
        <dbReference type="ARBA" id="ARBA00023002"/>
    </source>
</evidence>
<proteinExistence type="predicted"/>
<dbReference type="AlphaFoldDB" id="A0A447QP55"/>
<evidence type="ECO:0000313" key="5">
    <source>
        <dbReference type="Proteomes" id="UP000271603"/>
    </source>
</evidence>
<evidence type="ECO:0000256" key="1">
    <source>
        <dbReference type="ARBA" id="ARBA00022857"/>
    </source>
</evidence>
<accession>A0A447QP55</accession>
<dbReference type="GO" id="GO:0004412">
    <property type="term" value="F:homoserine dehydrogenase activity"/>
    <property type="evidence" value="ECO:0007669"/>
    <property type="project" value="InterPro"/>
</dbReference>
<dbReference type="Gene3D" id="3.40.50.720">
    <property type="entry name" value="NAD(P)-binding Rossmann-like Domain"/>
    <property type="match status" value="1"/>
</dbReference>
<keyword evidence="4" id="KW-0418">Kinase</keyword>
<dbReference type="PANTHER" id="PTHR43070">
    <property type="match status" value="1"/>
</dbReference>
<organism evidence="4 5">
    <name type="scientific">Serratia rubidaea</name>
    <name type="common">Serratia marinorubra</name>
    <dbReference type="NCBI Taxonomy" id="61652"/>
    <lineage>
        <taxon>Bacteria</taxon>
        <taxon>Pseudomonadati</taxon>
        <taxon>Pseudomonadota</taxon>
        <taxon>Gammaproteobacteria</taxon>
        <taxon>Enterobacterales</taxon>
        <taxon>Yersiniaceae</taxon>
        <taxon>Serratia</taxon>
    </lineage>
</organism>
<evidence type="ECO:0000259" key="3">
    <source>
        <dbReference type="Pfam" id="PF00742"/>
    </source>
</evidence>
<gene>
    <name evidence="4" type="primary">thrA_4</name>
    <name evidence="4" type="ORF">NCTC9419_03312</name>
</gene>
<dbReference type="Pfam" id="PF00742">
    <property type="entry name" value="Homoserine_dh"/>
    <property type="match status" value="1"/>
</dbReference>
<protein>
    <submittedName>
        <fullName evidence="4">Aspartokinase I/homoserine dehydrogenase I</fullName>
    </submittedName>
</protein>
<sequence>MDVARKLLILAREAGYNLELSDIEVQSVLPPEFDASGDTDSFLARLPELDAAFNRRVADAAEQGKVLRYVGVIEEGRCQVRIDAVDGNDPLYKVKNGENALAFYSRYYQPLPLVLRGYGAGNDVTAAGVFADLLRTLSWKLGV</sequence>
<dbReference type="EMBL" id="LR134155">
    <property type="protein sequence ID" value="VEA71742.1"/>
    <property type="molecule type" value="Genomic_DNA"/>
</dbReference>
<dbReference type="SUPFAM" id="SSF55347">
    <property type="entry name" value="Glyceraldehyde-3-phosphate dehydrogenase-like, C-terminal domain"/>
    <property type="match status" value="1"/>
</dbReference>
<dbReference type="GO" id="GO:0009067">
    <property type="term" value="P:aspartate family amino acid biosynthetic process"/>
    <property type="evidence" value="ECO:0007669"/>
    <property type="project" value="InterPro"/>
</dbReference>
<feature type="domain" description="Homoserine dehydrogenase catalytic" evidence="3">
    <location>
        <begin position="1"/>
        <end position="134"/>
    </location>
</feature>
<dbReference type="Gene3D" id="3.30.360.10">
    <property type="entry name" value="Dihydrodipicolinate Reductase, domain 2"/>
    <property type="match status" value="1"/>
</dbReference>
<dbReference type="Proteomes" id="UP000271603">
    <property type="component" value="Chromosome"/>
</dbReference>
<keyword evidence="2" id="KW-0560">Oxidoreductase</keyword>
<dbReference type="InterPro" id="IPR001342">
    <property type="entry name" value="HDH_cat"/>
</dbReference>